<gene>
    <name evidence="1" type="ORF">TRIATDRAFT_306340</name>
</gene>
<comment type="caution">
    <text evidence="1">The sequence shown here is derived from an EMBL/GenBank/DDBJ whole genome shotgun (WGS) entry which is preliminary data.</text>
</comment>
<dbReference type="HOGENOM" id="CLU_2542855_0_0_1"/>
<dbReference type="AlphaFoldDB" id="G9NNH5"/>
<sequence length="83" mass="8872">MATGDPERRSCFDVAVAVALFHFLLLALGSSIPLHNTTVTVIIVQFRASSASPSWVSVPAKTIQDATPQAEERVSATLYAVDK</sequence>
<dbReference type="Proteomes" id="UP000005426">
    <property type="component" value="Unassembled WGS sequence"/>
</dbReference>
<dbReference type="GeneID" id="25782659"/>
<dbReference type="KEGG" id="tatv:25782659"/>
<reference evidence="1 2" key="1">
    <citation type="journal article" date="2011" name="Genome Biol.">
        <title>Comparative genome sequence analysis underscores mycoparasitism as the ancestral life style of Trichoderma.</title>
        <authorList>
            <person name="Kubicek C.P."/>
            <person name="Herrera-Estrella A."/>
            <person name="Seidl-Seiboth V."/>
            <person name="Martinez D.A."/>
            <person name="Druzhinina I.S."/>
            <person name="Thon M."/>
            <person name="Zeilinger S."/>
            <person name="Casas-Flores S."/>
            <person name="Horwitz B.A."/>
            <person name="Mukherjee P.K."/>
            <person name="Mukherjee M."/>
            <person name="Kredics L."/>
            <person name="Alcaraz L.D."/>
            <person name="Aerts A."/>
            <person name="Antal Z."/>
            <person name="Atanasova L."/>
            <person name="Cervantes-Badillo M.G."/>
            <person name="Challacombe J."/>
            <person name="Chertkov O."/>
            <person name="McCluskey K."/>
            <person name="Coulpier F."/>
            <person name="Deshpande N."/>
            <person name="von Doehren H."/>
            <person name="Ebbole D.J."/>
            <person name="Esquivel-Naranjo E.U."/>
            <person name="Fekete E."/>
            <person name="Flipphi M."/>
            <person name="Glaser F."/>
            <person name="Gomez-Rodriguez E.Y."/>
            <person name="Gruber S."/>
            <person name="Han C."/>
            <person name="Henrissat B."/>
            <person name="Hermosa R."/>
            <person name="Hernandez-Onate M."/>
            <person name="Karaffa L."/>
            <person name="Kosti I."/>
            <person name="Le Crom S."/>
            <person name="Lindquist E."/>
            <person name="Lucas S."/>
            <person name="Luebeck M."/>
            <person name="Luebeck P.S."/>
            <person name="Margeot A."/>
            <person name="Metz B."/>
            <person name="Misra M."/>
            <person name="Nevalainen H."/>
            <person name="Omann M."/>
            <person name="Packer N."/>
            <person name="Perrone G."/>
            <person name="Uresti-Rivera E.E."/>
            <person name="Salamov A."/>
            <person name="Schmoll M."/>
            <person name="Seiboth B."/>
            <person name="Shapiro H."/>
            <person name="Sukno S."/>
            <person name="Tamayo-Ramos J.A."/>
            <person name="Tisch D."/>
            <person name="Wiest A."/>
            <person name="Wilkinson H.H."/>
            <person name="Zhang M."/>
            <person name="Coutinho P.M."/>
            <person name="Kenerley C.M."/>
            <person name="Monte E."/>
            <person name="Baker S.E."/>
            <person name="Grigoriev I.V."/>
        </authorList>
    </citation>
    <scope>NUCLEOTIDE SEQUENCE [LARGE SCALE GENOMIC DNA]</scope>
    <source>
        <strain evidence="2">ATCC 20476 / IMI 206040</strain>
    </source>
</reference>
<protein>
    <submittedName>
        <fullName evidence="1">Uncharacterized protein</fullName>
    </submittedName>
</protein>
<dbReference type="EMBL" id="ABDG02000020">
    <property type="protein sequence ID" value="EHK47620.1"/>
    <property type="molecule type" value="Genomic_DNA"/>
</dbReference>
<accession>G9NNH5</accession>
<name>G9NNH5_HYPAI</name>
<evidence type="ECO:0000313" key="2">
    <source>
        <dbReference type="Proteomes" id="UP000005426"/>
    </source>
</evidence>
<proteinExistence type="predicted"/>
<evidence type="ECO:0000313" key="1">
    <source>
        <dbReference type="EMBL" id="EHK47620.1"/>
    </source>
</evidence>
<organism evidence="1 2">
    <name type="scientific">Hypocrea atroviridis (strain ATCC 20476 / IMI 206040)</name>
    <name type="common">Trichoderma atroviride</name>
    <dbReference type="NCBI Taxonomy" id="452589"/>
    <lineage>
        <taxon>Eukaryota</taxon>
        <taxon>Fungi</taxon>
        <taxon>Dikarya</taxon>
        <taxon>Ascomycota</taxon>
        <taxon>Pezizomycotina</taxon>
        <taxon>Sordariomycetes</taxon>
        <taxon>Hypocreomycetidae</taxon>
        <taxon>Hypocreales</taxon>
        <taxon>Hypocreaceae</taxon>
        <taxon>Trichoderma</taxon>
    </lineage>
</organism>
<keyword evidence="2" id="KW-1185">Reference proteome</keyword>